<keyword evidence="3" id="KW-1003">Cell membrane</keyword>
<proteinExistence type="inferred from homology"/>
<evidence type="ECO:0000313" key="11">
    <source>
        <dbReference type="Proteomes" id="UP000005990"/>
    </source>
</evidence>
<comment type="subcellular location">
    <subcellularLocation>
        <location evidence="1">Cell membrane</location>
        <topology evidence="1">Multi-pass membrane protein</topology>
    </subcellularLocation>
</comment>
<dbReference type="OrthoDB" id="9809206at2"/>
<dbReference type="Gene3D" id="1.10.287.1260">
    <property type="match status" value="1"/>
</dbReference>
<evidence type="ECO:0000256" key="4">
    <source>
        <dbReference type="ARBA" id="ARBA00022692"/>
    </source>
</evidence>
<keyword evidence="4 7" id="KW-0812">Transmembrane</keyword>
<evidence type="ECO:0000256" key="1">
    <source>
        <dbReference type="ARBA" id="ARBA00004651"/>
    </source>
</evidence>
<feature type="domain" description="Mechanosensitive ion channel transmembrane helices 2/3" evidence="9">
    <location>
        <begin position="65"/>
        <end position="104"/>
    </location>
</feature>
<feature type="transmembrane region" description="Helical" evidence="7">
    <location>
        <begin position="9"/>
        <end position="29"/>
    </location>
</feature>
<keyword evidence="11" id="KW-1185">Reference proteome</keyword>
<feature type="transmembrane region" description="Helical" evidence="7">
    <location>
        <begin position="85"/>
        <end position="103"/>
    </location>
</feature>
<dbReference type="InterPro" id="IPR011014">
    <property type="entry name" value="MscS_channel_TM-2"/>
</dbReference>
<dbReference type="InterPro" id="IPR045276">
    <property type="entry name" value="YbiO_bact"/>
</dbReference>
<dbReference type="PANTHER" id="PTHR30460">
    <property type="entry name" value="MODERATE CONDUCTANCE MECHANOSENSITIVE CHANNEL YBIO"/>
    <property type="match status" value="1"/>
</dbReference>
<evidence type="ECO:0000256" key="5">
    <source>
        <dbReference type="ARBA" id="ARBA00022989"/>
    </source>
</evidence>
<dbReference type="InterPro" id="IPR006685">
    <property type="entry name" value="MscS_channel_2nd"/>
</dbReference>
<evidence type="ECO:0000259" key="9">
    <source>
        <dbReference type="Pfam" id="PF21088"/>
    </source>
</evidence>
<dbReference type="InterPro" id="IPR010920">
    <property type="entry name" value="LSM_dom_sf"/>
</dbReference>
<dbReference type="Proteomes" id="UP000005990">
    <property type="component" value="Unassembled WGS sequence"/>
</dbReference>
<dbReference type="InterPro" id="IPR049142">
    <property type="entry name" value="MS_channel_1st"/>
</dbReference>
<dbReference type="PANTHER" id="PTHR30460:SF0">
    <property type="entry name" value="MODERATE CONDUCTANCE MECHANOSENSITIVE CHANNEL YBIO"/>
    <property type="match status" value="1"/>
</dbReference>
<name>E4KM57_9LACT</name>
<dbReference type="RefSeq" id="WP_006417576.1">
    <property type="nucleotide sequence ID" value="NZ_AENN01000001.1"/>
</dbReference>
<dbReference type="SUPFAM" id="SSF50182">
    <property type="entry name" value="Sm-like ribonucleoproteins"/>
    <property type="match status" value="1"/>
</dbReference>
<keyword evidence="5 7" id="KW-1133">Transmembrane helix</keyword>
<evidence type="ECO:0000256" key="3">
    <source>
        <dbReference type="ARBA" id="ARBA00022475"/>
    </source>
</evidence>
<comment type="caution">
    <text evidence="10">The sequence shown here is derived from an EMBL/GenBank/DDBJ whole genome shotgun (WGS) entry which is preliminary data.</text>
</comment>
<dbReference type="GO" id="GO:0008381">
    <property type="term" value="F:mechanosensitive monoatomic ion channel activity"/>
    <property type="evidence" value="ECO:0007669"/>
    <property type="project" value="InterPro"/>
</dbReference>
<accession>E4KM57</accession>
<evidence type="ECO:0000256" key="6">
    <source>
        <dbReference type="ARBA" id="ARBA00023136"/>
    </source>
</evidence>
<dbReference type="EMBL" id="AENN01000001">
    <property type="protein sequence ID" value="EFR32096.1"/>
    <property type="molecule type" value="Genomic_DNA"/>
</dbReference>
<dbReference type="STRING" id="908337.HMPREF9257_1043"/>
<feature type="domain" description="Mechanosensitive ion channel MscS" evidence="8">
    <location>
        <begin position="106"/>
        <end position="171"/>
    </location>
</feature>
<evidence type="ECO:0000256" key="2">
    <source>
        <dbReference type="ARBA" id="ARBA00008017"/>
    </source>
</evidence>
<evidence type="ECO:0000259" key="8">
    <source>
        <dbReference type="Pfam" id="PF00924"/>
    </source>
</evidence>
<dbReference type="SUPFAM" id="SSF82861">
    <property type="entry name" value="Mechanosensitive channel protein MscS (YggB), transmembrane region"/>
    <property type="match status" value="1"/>
</dbReference>
<organism evidence="10 11">
    <name type="scientific">Eremococcus coleocola ACS-139-V-Col8</name>
    <dbReference type="NCBI Taxonomy" id="908337"/>
    <lineage>
        <taxon>Bacteria</taxon>
        <taxon>Bacillati</taxon>
        <taxon>Bacillota</taxon>
        <taxon>Bacilli</taxon>
        <taxon>Lactobacillales</taxon>
        <taxon>Aerococcaceae</taxon>
        <taxon>Eremococcus</taxon>
    </lineage>
</organism>
<dbReference type="InterPro" id="IPR023408">
    <property type="entry name" value="MscS_beta-dom_sf"/>
</dbReference>
<sequence>MVAQIPEQVIHICLIFLQILLFSIIFYFIKKLALHFLESHLPKLKGRHQSTNRARTLNTVILNAATYFLYFVYIYVVLSLMGVPVGTLIAGAGVVGVAIGLGAKELITDVINGFFILFENQFEVNDWVSLPNHSLAGSIVKVGIRTTTIKAANGDLYYIPNSKISIVNNQSRQVRTVNIDLPMNHQLPLQEFETVLKNKVRVLEEKYASLLAGPSELIGPIRSNGGLDQAFAYRIAFQVVNGEHYRLEAKLYREFFLDLQQNDLLLPNSIYNK</sequence>
<dbReference type="Pfam" id="PF21088">
    <property type="entry name" value="MS_channel_1st"/>
    <property type="match status" value="1"/>
</dbReference>
<keyword evidence="6 7" id="KW-0472">Membrane</keyword>
<evidence type="ECO:0000256" key="7">
    <source>
        <dbReference type="SAM" id="Phobius"/>
    </source>
</evidence>
<dbReference type="Gene3D" id="2.30.30.60">
    <property type="match status" value="1"/>
</dbReference>
<evidence type="ECO:0000313" key="10">
    <source>
        <dbReference type="EMBL" id="EFR32096.1"/>
    </source>
</evidence>
<comment type="similarity">
    <text evidence="2">Belongs to the MscS (TC 1.A.23) family.</text>
</comment>
<dbReference type="Pfam" id="PF00924">
    <property type="entry name" value="MS_channel_2nd"/>
    <property type="match status" value="1"/>
</dbReference>
<dbReference type="eggNOG" id="COG0668">
    <property type="taxonomic scope" value="Bacteria"/>
</dbReference>
<gene>
    <name evidence="10" type="ORF">HMPREF9257_1043</name>
</gene>
<dbReference type="AlphaFoldDB" id="E4KM57"/>
<feature type="transmembrane region" description="Helical" evidence="7">
    <location>
        <begin position="60"/>
        <end position="78"/>
    </location>
</feature>
<protein>
    <submittedName>
        <fullName evidence="10">Transporter, small conductance mechanosensitive ion channel MscS family protein</fullName>
    </submittedName>
</protein>
<reference evidence="10 11" key="1">
    <citation type="submission" date="2010-10" db="EMBL/GenBank/DDBJ databases">
        <authorList>
            <person name="Durkin A.S."/>
            <person name="Madupu R."/>
            <person name="Torralba M."/>
            <person name="Gillis M."/>
            <person name="Methe B."/>
            <person name="Sutton G."/>
            <person name="Nelson K.E."/>
        </authorList>
    </citation>
    <scope>NUCLEOTIDE SEQUENCE [LARGE SCALE GENOMIC DNA]</scope>
    <source>
        <strain evidence="10 11">ACS-139-V-Col8</strain>
    </source>
</reference>
<dbReference type="GO" id="GO:0005886">
    <property type="term" value="C:plasma membrane"/>
    <property type="evidence" value="ECO:0007669"/>
    <property type="project" value="UniProtKB-SubCell"/>
</dbReference>